<dbReference type="PANTHER" id="PTHR13318">
    <property type="entry name" value="PARTNER OF PAIRED, ISOFORM B-RELATED"/>
    <property type="match status" value="1"/>
</dbReference>
<dbReference type="Gene3D" id="1.20.1280.50">
    <property type="match status" value="2"/>
</dbReference>
<feature type="domain" description="COI1 F-box" evidence="1">
    <location>
        <begin position="218"/>
        <end position="254"/>
    </location>
</feature>
<dbReference type="PANTHER" id="PTHR13318:SF223">
    <property type="entry name" value="RNI-LIKE SUPERFAMILY PROTEIN"/>
    <property type="match status" value="1"/>
</dbReference>
<dbReference type="FunFam" id="1.20.1280.50:FF:000023">
    <property type="entry name" value="F-box/LRR-repeat protein 4"/>
    <property type="match status" value="1"/>
</dbReference>
<dbReference type="InterPro" id="IPR057207">
    <property type="entry name" value="FBXL15_LRR"/>
</dbReference>
<dbReference type="SMART" id="SM00367">
    <property type="entry name" value="LRR_CC"/>
    <property type="match status" value="7"/>
</dbReference>
<feature type="domain" description="F-box/LRR-repeat protein 15-like leucin rich repeat" evidence="2">
    <location>
        <begin position="324"/>
        <end position="526"/>
    </location>
</feature>
<dbReference type="EMBL" id="QGNW01000013">
    <property type="protein sequence ID" value="RVX17608.1"/>
    <property type="molecule type" value="Genomic_DNA"/>
</dbReference>
<dbReference type="Gene3D" id="3.80.10.10">
    <property type="entry name" value="Ribonuclease Inhibitor"/>
    <property type="match status" value="2"/>
</dbReference>
<name>A0A438K8S5_VITVI</name>
<evidence type="ECO:0000259" key="1">
    <source>
        <dbReference type="Pfam" id="PF18511"/>
    </source>
</evidence>
<proteinExistence type="predicted"/>
<protein>
    <submittedName>
        <fullName evidence="3">F-box/LRR-repeat protein 20</fullName>
    </submittedName>
</protein>
<dbReference type="Pfam" id="PF18511">
    <property type="entry name" value="F-box_5"/>
    <property type="match status" value="1"/>
</dbReference>
<reference evidence="3 4" key="1">
    <citation type="journal article" date="2018" name="PLoS Genet.">
        <title>Population sequencing reveals clonal diversity and ancestral inbreeding in the grapevine cultivar Chardonnay.</title>
        <authorList>
            <person name="Roach M.J."/>
            <person name="Johnson D.L."/>
            <person name="Bohlmann J."/>
            <person name="van Vuuren H.J."/>
            <person name="Jones S.J."/>
            <person name="Pretorius I.S."/>
            <person name="Schmidt S.A."/>
            <person name="Borneman A.R."/>
        </authorList>
    </citation>
    <scope>NUCLEOTIDE SEQUENCE [LARGE SCALE GENOMIC DNA]</scope>
    <source>
        <strain evidence="4">cv. Chardonnay</strain>
        <tissue evidence="3">Leaf</tissue>
    </source>
</reference>
<gene>
    <name evidence="3" type="primary">FBXL20_0</name>
    <name evidence="3" type="ORF">CK203_003827</name>
</gene>
<accession>A0A438K8S5</accession>
<sequence>MRRFQASHVAQRCRFIDRRIRLVLYGSILLETLGDDELGLIFNRVHDPDDRKSFSQVCFFISDSGLKMLAKGSVSRTLKKLLIAECGHITDMGVSCCRQCCSEELNLACCGSVTDVSVVALGAIQTEEIELVLPECIRRYSGGVSGRCGAAGEQKPGLEVHQTECVDANGDARESWQILQVGLDFGVRDGGCSVRKGVKVLQEFRRKDKEHDFVMEKLGDDELGLIINWVHDHNDRKSISQVCKQWLRVEGQTRLYIRVLEAEVLHNFLPRFPNLVTFQASGLICNTHLECVAQTCPKIEVLNLNTRKMHDDLDESDELSGLNGGIHAIANGCRELRKVYLRRRGIGNFGVVSLLNFGKNLTELDLGRCNRITDQALEAIGYATSLCVLNLRCCWLITDSGLAMLANGSTARTLKKLIIAECERITDYGLSCLQQMCCLEELNLAECGPAVTDIGGVAVASIPTLKWLNLSWLINISDVTLTAIAEHSHKLMVLYLTGCELITGEGIRAFVDHESLEELVLVSCVNVFQSDVELLVLGSQSLKYIKLDKRLRMWIPIATQENISRFCRLDWSS</sequence>
<dbReference type="InterPro" id="IPR032675">
    <property type="entry name" value="LRR_dom_sf"/>
</dbReference>
<dbReference type="Proteomes" id="UP000288805">
    <property type="component" value="Unassembled WGS sequence"/>
</dbReference>
<dbReference type="CDD" id="cd22159">
    <property type="entry name" value="F-box_AtTIR1-like"/>
    <property type="match status" value="1"/>
</dbReference>
<evidence type="ECO:0000259" key="2">
    <source>
        <dbReference type="Pfam" id="PF25372"/>
    </source>
</evidence>
<dbReference type="InterPro" id="IPR006553">
    <property type="entry name" value="Leu-rich_rpt_Cys-con_subtyp"/>
</dbReference>
<dbReference type="SUPFAM" id="SSF52047">
    <property type="entry name" value="RNI-like"/>
    <property type="match status" value="1"/>
</dbReference>
<evidence type="ECO:0000313" key="3">
    <source>
        <dbReference type="EMBL" id="RVX17608.1"/>
    </source>
</evidence>
<dbReference type="InterPro" id="IPR041567">
    <property type="entry name" value="COI1_F-box"/>
</dbReference>
<dbReference type="Pfam" id="PF25372">
    <property type="entry name" value="DUF7885"/>
    <property type="match status" value="1"/>
</dbReference>
<evidence type="ECO:0000313" key="4">
    <source>
        <dbReference type="Proteomes" id="UP000288805"/>
    </source>
</evidence>
<comment type="caution">
    <text evidence="3">The sequence shown here is derived from an EMBL/GenBank/DDBJ whole genome shotgun (WGS) entry which is preliminary data.</text>
</comment>
<organism evidence="3 4">
    <name type="scientific">Vitis vinifera</name>
    <name type="common">Grape</name>
    <dbReference type="NCBI Taxonomy" id="29760"/>
    <lineage>
        <taxon>Eukaryota</taxon>
        <taxon>Viridiplantae</taxon>
        <taxon>Streptophyta</taxon>
        <taxon>Embryophyta</taxon>
        <taxon>Tracheophyta</taxon>
        <taxon>Spermatophyta</taxon>
        <taxon>Magnoliopsida</taxon>
        <taxon>eudicotyledons</taxon>
        <taxon>Gunneridae</taxon>
        <taxon>Pentapetalae</taxon>
        <taxon>rosids</taxon>
        <taxon>Vitales</taxon>
        <taxon>Vitaceae</taxon>
        <taxon>Viteae</taxon>
        <taxon>Vitis</taxon>
    </lineage>
</organism>
<dbReference type="AlphaFoldDB" id="A0A438K8S5"/>